<dbReference type="Proteomes" id="UP001085076">
    <property type="component" value="Unassembled WGS sequence"/>
</dbReference>
<keyword evidence="2" id="KW-1185">Reference proteome</keyword>
<dbReference type="AlphaFoldDB" id="A0A9D5H2Y5"/>
<organism evidence="1 2">
    <name type="scientific">Dioscorea zingiberensis</name>
    <dbReference type="NCBI Taxonomy" id="325984"/>
    <lineage>
        <taxon>Eukaryota</taxon>
        <taxon>Viridiplantae</taxon>
        <taxon>Streptophyta</taxon>
        <taxon>Embryophyta</taxon>
        <taxon>Tracheophyta</taxon>
        <taxon>Spermatophyta</taxon>
        <taxon>Magnoliopsida</taxon>
        <taxon>Liliopsida</taxon>
        <taxon>Dioscoreales</taxon>
        <taxon>Dioscoreaceae</taxon>
        <taxon>Dioscorea</taxon>
    </lineage>
</organism>
<accession>A0A9D5H2Y5</accession>
<comment type="caution">
    <text evidence="1">The sequence shown here is derived from an EMBL/GenBank/DDBJ whole genome shotgun (WGS) entry which is preliminary data.</text>
</comment>
<sequence length="77" mass="8389">MLQWIVVGSSLGFQIQTKARKSSVTWTPSSPTITRSPTGFGILAMDSVSQQNIGRFLKSTHRRAPSAFVGSFLSNCQ</sequence>
<evidence type="ECO:0000313" key="1">
    <source>
        <dbReference type="EMBL" id="KAJ0961382.1"/>
    </source>
</evidence>
<proteinExistence type="predicted"/>
<name>A0A9D5H2Y5_9LILI</name>
<reference evidence="1 2" key="1">
    <citation type="journal article" date="2022" name="Hortic Res">
        <title>The genome of Dioscorea zingiberensis sheds light on the biosynthesis, origin and evolution of the medicinally important diosgenin saponins.</title>
        <authorList>
            <person name="Li Y."/>
            <person name="Tan C."/>
            <person name="Li Z."/>
            <person name="Guo J."/>
            <person name="Li S."/>
            <person name="Chen X."/>
            <person name="Wang C."/>
            <person name="Dai X."/>
            <person name="Yang H."/>
            <person name="Song W."/>
            <person name="Hou L."/>
            <person name="Xu J."/>
            <person name="Tong Z."/>
            <person name="Xu A."/>
            <person name="Yuan X."/>
            <person name="Wang W."/>
            <person name="Yang Q."/>
            <person name="Chen L."/>
            <person name="Sun Z."/>
            <person name="Wang K."/>
            <person name="Pan B."/>
            <person name="Chen J."/>
            <person name="Bao Y."/>
            <person name="Liu F."/>
            <person name="Qi X."/>
            <person name="Gang D.R."/>
            <person name="Wen J."/>
            <person name="Li J."/>
        </authorList>
    </citation>
    <scope>NUCLEOTIDE SEQUENCE [LARGE SCALE GENOMIC DNA]</scope>
    <source>
        <strain evidence="1">Dzin_1.0</strain>
    </source>
</reference>
<dbReference type="EMBL" id="JAGGNH010000024">
    <property type="protein sequence ID" value="KAJ0961382.1"/>
    <property type="molecule type" value="Genomic_DNA"/>
</dbReference>
<evidence type="ECO:0000313" key="2">
    <source>
        <dbReference type="Proteomes" id="UP001085076"/>
    </source>
</evidence>
<protein>
    <submittedName>
        <fullName evidence="1">Uncharacterized protein</fullName>
    </submittedName>
</protein>
<gene>
    <name evidence="1" type="ORF">J5N97_000418</name>
</gene>